<accession>Q0AL34</accession>
<sequence length="509" mass="56370" precursor="true">MTGTISKVVIAGGGTAGWMTAAALSRFLVPSGVTVELVESEQIGTVGVGEATIPGIIDFNRMLGIDEADFIAATKGTFKLGIEFVDWDRVGNRYLHPFGEYGFDLEGVPFHHYWLRDRLRGSDHPLSAYSMCCQAAMSGKFMRPVSDPQSPVAQMRHAYHFDAGLYARYLRNYAEQRGVTRVEGRIKAVDQSTETGSLTALELENGSRIEGDIFVDCTGFRALLIGETLGVDYDDWRRYLPCDRAIAVPCEKIGAAAPYTRATAREAGWQWRIPLQHRTGNGYVYSSSFLNDDEAESALLANLDAPTTGPTNRLRFTPGRRRSVWKKNCVAIGLSAGFLEPLESTSIHLIQEGVSKLLALFPRGGINQREVTRYNSIIGNAYDYVRDFLILHYNATTRDDTPFWDYVRTMAVPDSLTETVELFAENGRFFAHKSDLFSITSWVAVMIGQGILPRGYDPVADSIPDQDLVATLTNMREIYAQAASKMPPHQAFIDHLAKSARQGGQAHAR</sequence>
<evidence type="ECO:0000256" key="2">
    <source>
        <dbReference type="PIRSR" id="PIRSR011396-2"/>
    </source>
</evidence>
<keyword evidence="2" id="KW-0274">FAD</keyword>
<evidence type="ECO:0000313" key="4">
    <source>
        <dbReference type="Proteomes" id="UP000001964"/>
    </source>
</evidence>
<dbReference type="OrthoDB" id="462203at2"/>
<dbReference type="Gene3D" id="3.50.50.60">
    <property type="entry name" value="FAD/NAD(P)-binding domain"/>
    <property type="match status" value="1"/>
</dbReference>
<feature type="binding site" evidence="2">
    <location>
        <position position="79"/>
    </location>
    <ligand>
        <name>7-chloro-L-tryptophan</name>
        <dbReference type="ChEBI" id="CHEBI:58713"/>
    </ligand>
</feature>
<organism evidence="3 4">
    <name type="scientific">Maricaulis maris (strain MCS10)</name>
    <name type="common">Caulobacter maris</name>
    <dbReference type="NCBI Taxonomy" id="394221"/>
    <lineage>
        <taxon>Bacteria</taxon>
        <taxon>Pseudomonadati</taxon>
        <taxon>Pseudomonadota</taxon>
        <taxon>Alphaproteobacteria</taxon>
        <taxon>Maricaulales</taxon>
        <taxon>Maricaulaceae</taxon>
        <taxon>Maricaulis</taxon>
    </lineage>
</organism>
<feature type="binding site" evidence="2">
    <location>
        <position position="347"/>
    </location>
    <ligand>
        <name>FAD</name>
        <dbReference type="ChEBI" id="CHEBI:57692"/>
    </ligand>
</feature>
<evidence type="ECO:0000313" key="3">
    <source>
        <dbReference type="EMBL" id="ABI67009.1"/>
    </source>
</evidence>
<dbReference type="KEGG" id="mmr:Mmar10_2723"/>
<dbReference type="InterPro" id="IPR036188">
    <property type="entry name" value="FAD/NAD-bd_sf"/>
</dbReference>
<dbReference type="SUPFAM" id="SSF51905">
    <property type="entry name" value="FAD/NAD(P)-binding domain"/>
    <property type="match status" value="1"/>
</dbReference>
<dbReference type="RefSeq" id="WP_011644653.1">
    <property type="nucleotide sequence ID" value="NC_008347.1"/>
</dbReference>
<feature type="binding site" evidence="2">
    <location>
        <begin position="13"/>
        <end position="16"/>
    </location>
    <ligand>
        <name>FAD</name>
        <dbReference type="ChEBI" id="CHEBI:57692"/>
    </ligand>
</feature>
<gene>
    <name evidence="3" type="ordered locus">Mmar10_2723</name>
</gene>
<reference evidence="3 4" key="1">
    <citation type="submission" date="2006-08" db="EMBL/GenBank/DDBJ databases">
        <title>Complete sequence of Maricaulis maris MCS10.</title>
        <authorList>
            <consortium name="US DOE Joint Genome Institute"/>
            <person name="Copeland A."/>
            <person name="Lucas S."/>
            <person name="Lapidus A."/>
            <person name="Barry K."/>
            <person name="Detter J.C."/>
            <person name="Glavina del Rio T."/>
            <person name="Hammon N."/>
            <person name="Israni S."/>
            <person name="Dalin E."/>
            <person name="Tice H."/>
            <person name="Pitluck S."/>
            <person name="Saunders E."/>
            <person name="Brettin T."/>
            <person name="Bruce D."/>
            <person name="Han C."/>
            <person name="Tapia R."/>
            <person name="Gilna P."/>
            <person name="Schmutz J."/>
            <person name="Larimer F."/>
            <person name="Land M."/>
            <person name="Hauser L."/>
            <person name="Kyrpides N."/>
            <person name="Mikhailova N."/>
            <person name="Viollier P."/>
            <person name="Stephens C."/>
            <person name="Richardson P."/>
        </authorList>
    </citation>
    <scope>NUCLEOTIDE SEQUENCE [LARGE SCALE GENOMIC DNA]</scope>
    <source>
        <strain evidence="3 4">MCS10</strain>
    </source>
</reference>
<dbReference type="PIRSF" id="PIRSF011396">
    <property type="entry name" value="Trp_halogenase"/>
    <property type="match status" value="1"/>
</dbReference>
<dbReference type="EMBL" id="CP000449">
    <property type="protein sequence ID" value="ABI67009.1"/>
    <property type="molecule type" value="Genomic_DNA"/>
</dbReference>
<dbReference type="PANTHER" id="PTHR43747:SF4">
    <property type="entry name" value="FLAVIN-DEPENDENT TRYPTOPHAN HALOGENASE"/>
    <property type="match status" value="1"/>
</dbReference>
<protein>
    <submittedName>
        <fullName evidence="3">Tryptophan halogenase</fullName>
    </submittedName>
</protein>
<dbReference type="Pfam" id="PF04820">
    <property type="entry name" value="Trp_halogenase"/>
    <property type="match status" value="1"/>
</dbReference>
<dbReference type="AlphaFoldDB" id="Q0AL34"/>
<dbReference type="InterPro" id="IPR006905">
    <property type="entry name" value="Flavin_halogenase"/>
</dbReference>
<proteinExistence type="predicted"/>
<evidence type="ECO:0000256" key="1">
    <source>
        <dbReference type="PIRSR" id="PIRSR011396-1"/>
    </source>
</evidence>
<keyword evidence="2" id="KW-0547">Nucleotide-binding</keyword>
<keyword evidence="4" id="KW-1185">Reference proteome</keyword>
<dbReference type="GO" id="GO:0000166">
    <property type="term" value="F:nucleotide binding"/>
    <property type="evidence" value="ECO:0007669"/>
    <property type="project" value="UniProtKB-KW"/>
</dbReference>
<dbReference type="HOGENOM" id="CLU_022247_1_0_5"/>
<name>Q0AL34_MARMM</name>
<dbReference type="STRING" id="394221.Mmar10_2723"/>
<feature type="binding site" evidence="2">
    <location>
        <position position="334"/>
    </location>
    <ligand>
        <name>FAD</name>
        <dbReference type="ChEBI" id="CHEBI:57692"/>
    </ligand>
</feature>
<keyword evidence="2" id="KW-0285">Flavoprotein</keyword>
<dbReference type="InterPro" id="IPR050816">
    <property type="entry name" value="Flavin-dep_Halogenase_NPB"/>
</dbReference>
<dbReference type="GO" id="GO:0004497">
    <property type="term" value="F:monooxygenase activity"/>
    <property type="evidence" value="ECO:0007669"/>
    <property type="project" value="InterPro"/>
</dbReference>
<dbReference type="Proteomes" id="UP000001964">
    <property type="component" value="Chromosome"/>
</dbReference>
<dbReference type="InterPro" id="IPR033856">
    <property type="entry name" value="Trp_halogen"/>
</dbReference>
<dbReference type="eggNOG" id="COG0665">
    <property type="taxonomic scope" value="Bacteria"/>
</dbReference>
<dbReference type="PANTHER" id="PTHR43747">
    <property type="entry name" value="FAD-BINDING PROTEIN"/>
    <property type="match status" value="1"/>
</dbReference>
<feature type="binding site" evidence="2">
    <location>
        <position position="343"/>
    </location>
    <ligand>
        <name>L-tryptophan</name>
        <dbReference type="ChEBI" id="CHEBI:57912"/>
    </ligand>
</feature>
<feature type="active site" evidence="1">
    <location>
        <position position="79"/>
    </location>
</feature>